<protein>
    <recommendedName>
        <fullName evidence="4">Septum formation inhibitor Maf</fullName>
    </recommendedName>
</protein>
<dbReference type="InterPro" id="IPR003697">
    <property type="entry name" value="Maf-like"/>
</dbReference>
<reference evidence="2 3" key="1">
    <citation type="journal article" date="2019" name="mSystems">
        <title>Life at home and on the roam: Genomic adaptions reflect the dual lifestyle of an intracellular, facultative symbiont.</title>
        <authorList>
            <person name="Burgsdorf I."/>
        </authorList>
    </citation>
    <scope>NUCLEOTIDE SEQUENCE [LARGE SCALE GENOMIC DNA]</scope>
    <source>
        <strain evidence="2">277cV</strain>
    </source>
</reference>
<dbReference type="InterPro" id="IPR029001">
    <property type="entry name" value="ITPase-like_fam"/>
</dbReference>
<accession>A0A524RNE8</accession>
<sequence>MVEVPQLILASASPRRSALLSQIGLTFKIHPSDIVEPPHNVHANKPASEVTQELASLKATSVTQYYD</sequence>
<evidence type="ECO:0000256" key="1">
    <source>
        <dbReference type="ARBA" id="ARBA00022801"/>
    </source>
</evidence>
<dbReference type="Pfam" id="PF02545">
    <property type="entry name" value="Maf"/>
    <property type="match status" value="1"/>
</dbReference>
<dbReference type="AlphaFoldDB" id="A0A524RNE8"/>
<dbReference type="Gene3D" id="3.90.950.10">
    <property type="match status" value="1"/>
</dbReference>
<dbReference type="Proteomes" id="UP000317990">
    <property type="component" value="Unassembled WGS sequence"/>
</dbReference>
<evidence type="ECO:0000313" key="3">
    <source>
        <dbReference type="Proteomes" id="UP000317990"/>
    </source>
</evidence>
<gene>
    <name evidence="2" type="ORF">ERJ67_05765</name>
</gene>
<comment type="caution">
    <text evidence="2">The sequence shown here is derived from an EMBL/GenBank/DDBJ whole genome shotgun (WGS) entry which is preliminary data.</text>
</comment>
<dbReference type="EMBL" id="SRMO01000063">
    <property type="protein sequence ID" value="TGG92575.1"/>
    <property type="molecule type" value="Genomic_DNA"/>
</dbReference>
<feature type="non-terminal residue" evidence="2">
    <location>
        <position position="67"/>
    </location>
</feature>
<proteinExistence type="predicted"/>
<keyword evidence="1" id="KW-0378">Hydrolase</keyword>
<organism evidence="2 3">
    <name type="scientific">Aphanocapsa feldmannii 277cV</name>
    <dbReference type="NCBI Taxonomy" id="2507553"/>
    <lineage>
        <taxon>Bacteria</taxon>
        <taxon>Bacillati</taxon>
        <taxon>Cyanobacteriota</taxon>
        <taxon>Cyanophyceae</taxon>
        <taxon>Oscillatoriophycideae</taxon>
        <taxon>Chroococcales</taxon>
        <taxon>Microcystaceae</taxon>
        <taxon>Aphanocapsa</taxon>
    </lineage>
</organism>
<evidence type="ECO:0000313" key="2">
    <source>
        <dbReference type="EMBL" id="TGG92575.1"/>
    </source>
</evidence>
<dbReference type="GO" id="GO:0047429">
    <property type="term" value="F:nucleoside triphosphate diphosphatase activity"/>
    <property type="evidence" value="ECO:0007669"/>
    <property type="project" value="InterPro"/>
</dbReference>
<dbReference type="SUPFAM" id="SSF52972">
    <property type="entry name" value="ITPase-like"/>
    <property type="match status" value="1"/>
</dbReference>
<name>A0A524RNE8_9CHRO</name>
<evidence type="ECO:0008006" key="4">
    <source>
        <dbReference type="Google" id="ProtNLM"/>
    </source>
</evidence>